<accession>A0AAV4FKY1</accession>
<protein>
    <submittedName>
        <fullName evidence="2">Uncharacterized protein</fullName>
    </submittedName>
</protein>
<keyword evidence="1" id="KW-1133">Transmembrane helix</keyword>
<comment type="caution">
    <text evidence="2">The sequence shown here is derived from an EMBL/GenBank/DDBJ whole genome shotgun (WGS) entry which is preliminary data.</text>
</comment>
<feature type="transmembrane region" description="Helical" evidence="1">
    <location>
        <begin position="7"/>
        <end position="40"/>
    </location>
</feature>
<keyword evidence="1" id="KW-0472">Membrane</keyword>
<proteinExistence type="predicted"/>
<evidence type="ECO:0000313" key="2">
    <source>
        <dbReference type="EMBL" id="GFR73515.1"/>
    </source>
</evidence>
<sequence>MMMMIIIIIILVVVEVVVVVVVIVVVVVVVVVVIIVVVVFVIVEVLTKNNSNSTNHPCSLDVNFEVIAETAPWTIENVLPHCDVRCACVRQSQSHYSDTGPIRLNT</sequence>
<keyword evidence="1" id="KW-0812">Transmembrane</keyword>
<dbReference type="Proteomes" id="UP000762676">
    <property type="component" value="Unassembled WGS sequence"/>
</dbReference>
<evidence type="ECO:0000256" key="1">
    <source>
        <dbReference type="SAM" id="Phobius"/>
    </source>
</evidence>
<dbReference type="EMBL" id="BMAT01004451">
    <property type="protein sequence ID" value="GFR73515.1"/>
    <property type="molecule type" value="Genomic_DNA"/>
</dbReference>
<reference evidence="2 3" key="1">
    <citation type="journal article" date="2021" name="Elife">
        <title>Chloroplast acquisition without the gene transfer in kleptoplastic sea slugs, Plakobranchus ocellatus.</title>
        <authorList>
            <person name="Maeda T."/>
            <person name="Takahashi S."/>
            <person name="Yoshida T."/>
            <person name="Shimamura S."/>
            <person name="Takaki Y."/>
            <person name="Nagai Y."/>
            <person name="Toyoda A."/>
            <person name="Suzuki Y."/>
            <person name="Arimoto A."/>
            <person name="Ishii H."/>
            <person name="Satoh N."/>
            <person name="Nishiyama T."/>
            <person name="Hasebe M."/>
            <person name="Maruyama T."/>
            <person name="Minagawa J."/>
            <person name="Obokata J."/>
            <person name="Shigenobu S."/>
        </authorList>
    </citation>
    <scope>NUCLEOTIDE SEQUENCE [LARGE SCALE GENOMIC DNA]</scope>
</reference>
<organism evidence="2 3">
    <name type="scientific">Elysia marginata</name>
    <dbReference type="NCBI Taxonomy" id="1093978"/>
    <lineage>
        <taxon>Eukaryota</taxon>
        <taxon>Metazoa</taxon>
        <taxon>Spiralia</taxon>
        <taxon>Lophotrochozoa</taxon>
        <taxon>Mollusca</taxon>
        <taxon>Gastropoda</taxon>
        <taxon>Heterobranchia</taxon>
        <taxon>Euthyneura</taxon>
        <taxon>Panpulmonata</taxon>
        <taxon>Sacoglossa</taxon>
        <taxon>Placobranchoidea</taxon>
        <taxon>Plakobranchidae</taxon>
        <taxon>Elysia</taxon>
    </lineage>
</organism>
<gene>
    <name evidence="2" type="ORF">ElyMa_002139000</name>
</gene>
<dbReference type="AlphaFoldDB" id="A0AAV4FKY1"/>
<evidence type="ECO:0000313" key="3">
    <source>
        <dbReference type="Proteomes" id="UP000762676"/>
    </source>
</evidence>
<keyword evidence="3" id="KW-1185">Reference proteome</keyword>
<name>A0AAV4FKY1_9GAST</name>